<organism evidence="1 2">
    <name type="scientific">Acer negundo</name>
    <name type="common">Box elder</name>
    <dbReference type="NCBI Taxonomy" id="4023"/>
    <lineage>
        <taxon>Eukaryota</taxon>
        <taxon>Viridiplantae</taxon>
        <taxon>Streptophyta</taxon>
        <taxon>Embryophyta</taxon>
        <taxon>Tracheophyta</taxon>
        <taxon>Spermatophyta</taxon>
        <taxon>Magnoliopsida</taxon>
        <taxon>eudicotyledons</taxon>
        <taxon>Gunneridae</taxon>
        <taxon>Pentapetalae</taxon>
        <taxon>rosids</taxon>
        <taxon>malvids</taxon>
        <taxon>Sapindales</taxon>
        <taxon>Sapindaceae</taxon>
        <taxon>Hippocastanoideae</taxon>
        <taxon>Acereae</taxon>
        <taxon>Acer</taxon>
    </lineage>
</organism>
<accession>A0AAD5IEC2</accession>
<sequence length="191" mass="21886">MLGISQQYLYRDHRFPLESLLHILLLHLQQSRFLLPNNLELDRRFPYGMVTMAFQIHLLLMNKRVEANDSYSLDSDKIHELREVFTSPEDESDLDGQEYADINTQGQDQWQCDSLCLINKSSTLSNCWEVSDEVASIIVLPPDTDSLCLINKSSTPSNCWEVSNEVASMIVLPPDSKRQAGRPKEIRTPFA</sequence>
<reference evidence="1" key="2">
    <citation type="submission" date="2023-02" db="EMBL/GenBank/DDBJ databases">
        <authorList>
            <person name="Swenson N.G."/>
            <person name="Wegrzyn J.L."/>
            <person name="Mcevoy S.L."/>
        </authorList>
    </citation>
    <scope>NUCLEOTIDE SEQUENCE</scope>
    <source>
        <strain evidence="1">91603</strain>
        <tissue evidence="1">Leaf</tissue>
    </source>
</reference>
<keyword evidence="2" id="KW-1185">Reference proteome</keyword>
<protein>
    <submittedName>
        <fullName evidence="1">Uncharacterized protein</fullName>
    </submittedName>
</protein>
<evidence type="ECO:0000313" key="1">
    <source>
        <dbReference type="EMBL" id="KAI9157639.1"/>
    </source>
</evidence>
<proteinExistence type="predicted"/>
<name>A0AAD5IEC2_ACENE</name>
<comment type="caution">
    <text evidence="1">The sequence shown here is derived from an EMBL/GenBank/DDBJ whole genome shotgun (WGS) entry which is preliminary data.</text>
</comment>
<evidence type="ECO:0000313" key="2">
    <source>
        <dbReference type="Proteomes" id="UP001064489"/>
    </source>
</evidence>
<dbReference type="EMBL" id="JAJSOW010000107">
    <property type="protein sequence ID" value="KAI9157639.1"/>
    <property type="molecule type" value="Genomic_DNA"/>
</dbReference>
<dbReference type="AlphaFoldDB" id="A0AAD5IEC2"/>
<dbReference type="Proteomes" id="UP001064489">
    <property type="component" value="Chromosome 12"/>
</dbReference>
<reference evidence="1" key="1">
    <citation type="journal article" date="2022" name="Plant J.">
        <title>Strategies of tolerance reflected in two North American maple genomes.</title>
        <authorList>
            <person name="McEvoy S.L."/>
            <person name="Sezen U.U."/>
            <person name="Trouern-Trend A."/>
            <person name="McMahon S.M."/>
            <person name="Schaberg P.G."/>
            <person name="Yang J."/>
            <person name="Wegrzyn J.L."/>
            <person name="Swenson N.G."/>
        </authorList>
    </citation>
    <scope>NUCLEOTIDE SEQUENCE</scope>
    <source>
        <strain evidence="1">91603</strain>
    </source>
</reference>
<gene>
    <name evidence="1" type="ORF">LWI28_025656</name>
</gene>